<gene>
    <name evidence="1" type="ORF">NM208_g6290</name>
</gene>
<reference evidence="1" key="1">
    <citation type="submission" date="2022-08" db="EMBL/GenBank/DDBJ databases">
        <title>Genome Sequence of Fusarium decemcellulare.</title>
        <authorList>
            <person name="Buettner E."/>
        </authorList>
    </citation>
    <scope>NUCLEOTIDE SEQUENCE</scope>
    <source>
        <strain evidence="1">Babe19</strain>
    </source>
</reference>
<sequence length="111" mass="12470">MKISSFMTVSYSVKACYEITPMKWTSQVEGRNENMTSEGILEPKPKEMNDAFGMPPYREAGCRCPAAFHKLHCNWCGNAVAGLTAMQERIKYLKTLTDVAAQTTVRKSARE</sequence>
<proteinExistence type="predicted"/>
<organism evidence="1 2">
    <name type="scientific">Fusarium decemcellulare</name>
    <dbReference type="NCBI Taxonomy" id="57161"/>
    <lineage>
        <taxon>Eukaryota</taxon>
        <taxon>Fungi</taxon>
        <taxon>Dikarya</taxon>
        <taxon>Ascomycota</taxon>
        <taxon>Pezizomycotina</taxon>
        <taxon>Sordariomycetes</taxon>
        <taxon>Hypocreomycetidae</taxon>
        <taxon>Hypocreales</taxon>
        <taxon>Nectriaceae</taxon>
        <taxon>Fusarium</taxon>
        <taxon>Fusarium decemcellulare species complex</taxon>
    </lineage>
</organism>
<protein>
    <submittedName>
        <fullName evidence="1">Uncharacterized protein</fullName>
    </submittedName>
</protein>
<evidence type="ECO:0000313" key="1">
    <source>
        <dbReference type="EMBL" id="KAJ3537490.1"/>
    </source>
</evidence>
<keyword evidence="2" id="KW-1185">Reference proteome</keyword>
<dbReference type="Proteomes" id="UP001148629">
    <property type="component" value="Unassembled WGS sequence"/>
</dbReference>
<accession>A0ACC1SDJ9</accession>
<comment type="caution">
    <text evidence="1">The sequence shown here is derived from an EMBL/GenBank/DDBJ whole genome shotgun (WGS) entry which is preliminary data.</text>
</comment>
<name>A0ACC1SDJ9_9HYPO</name>
<dbReference type="EMBL" id="JANRMS010000576">
    <property type="protein sequence ID" value="KAJ3537490.1"/>
    <property type="molecule type" value="Genomic_DNA"/>
</dbReference>
<evidence type="ECO:0000313" key="2">
    <source>
        <dbReference type="Proteomes" id="UP001148629"/>
    </source>
</evidence>